<evidence type="ECO:0000259" key="2">
    <source>
        <dbReference type="SMART" id="SM01022"/>
    </source>
</evidence>
<dbReference type="EMBL" id="BAABLN010000070">
    <property type="protein sequence ID" value="GAA4707459.1"/>
    <property type="molecule type" value="Genomic_DNA"/>
</dbReference>
<reference evidence="4" key="1">
    <citation type="journal article" date="2019" name="Int. J. Syst. Evol. Microbiol.">
        <title>The Global Catalogue of Microorganisms (GCM) 10K type strain sequencing project: providing services to taxonomists for standard genome sequencing and annotation.</title>
        <authorList>
            <consortium name="The Broad Institute Genomics Platform"/>
            <consortium name="The Broad Institute Genome Sequencing Center for Infectious Disease"/>
            <person name="Wu L."/>
            <person name="Ma J."/>
        </authorList>
    </citation>
    <scope>NUCLEOTIDE SEQUENCE [LARGE SCALE GENOMIC DNA]</scope>
    <source>
        <strain evidence="4">JCM 18958</strain>
    </source>
</reference>
<accession>A0ABP8XHA6</accession>
<dbReference type="SMART" id="SM01022">
    <property type="entry name" value="ASCH"/>
    <property type="match status" value="1"/>
</dbReference>
<keyword evidence="4" id="KW-1185">Reference proteome</keyword>
<evidence type="ECO:0000313" key="3">
    <source>
        <dbReference type="EMBL" id="GAA4707459.1"/>
    </source>
</evidence>
<gene>
    <name evidence="3" type="ORF">GCM10025781_27660</name>
</gene>
<dbReference type="InterPro" id="IPR015947">
    <property type="entry name" value="PUA-like_sf"/>
</dbReference>
<evidence type="ECO:0000256" key="1">
    <source>
        <dbReference type="SAM" id="MobiDB-lite"/>
    </source>
</evidence>
<dbReference type="PANTHER" id="PTHR39203:SF1">
    <property type="entry name" value="CYTOPLASMIC PROTEIN"/>
    <property type="match status" value="1"/>
</dbReference>
<dbReference type="InterPro" id="IPR009326">
    <property type="entry name" value="DUF984"/>
</dbReference>
<proteinExistence type="predicted"/>
<organism evidence="3 4">
    <name type="scientific">Kocuria gwangalliensis</name>
    <dbReference type="NCBI Taxonomy" id="501592"/>
    <lineage>
        <taxon>Bacteria</taxon>
        <taxon>Bacillati</taxon>
        <taxon>Actinomycetota</taxon>
        <taxon>Actinomycetes</taxon>
        <taxon>Micrococcales</taxon>
        <taxon>Micrococcaceae</taxon>
        <taxon>Kocuria</taxon>
    </lineage>
</organism>
<dbReference type="PANTHER" id="PTHR39203">
    <property type="entry name" value="CYTOPLASMIC PROTEIN-RELATED"/>
    <property type="match status" value="1"/>
</dbReference>
<dbReference type="Pfam" id="PF04266">
    <property type="entry name" value="ASCH"/>
    <property type="match status" value="1"/>
</dbReference>
<dbReference type="Gene3D" id="3.10.400.10">
    <property type="entry name" value="Sulfate adenylyltransferase"/>
    <property type="match status" value="1"/>
</dbReference>
<dbReference type="SUPFAM" id="SSF88697">
    <property type="entry name" value="PUA domain-like"/>
    <property type="match status" value="1"/>
</dbReference>
<comment type="caution">
    <text evidence="3">The sequence shown here is derived from an EMBL/GenBank/DDBJ whole genome shotgun (WGS) entry which is preliminary data.</text>
</comment>
<dbReference type="InterPro" id="IPR007374">
    <property type="entry name" value="ASCH_domain"/>
</dbReference>
<feature type="domain" description="ASCH" evidence="2">
    <location>
        <begin position="21"/>
        <end position="142"/>
    </location>
</feature>
<name>A0ABP8XHA6_9MICC</name>
<protein>
    <recommendedName>
        <fullName evidence="2">ASCH domain-containing protein</fullName>
    </recommendedName>
</protein>
<sequence length="147" mass="16078">MRGTGDPSRHTWGMEQGLRSAEFGPPGPLRDRLVALILSGRKTATSSLVSDYELEGEPLPEPGELELLLDSNDRGVAVLETLAVAVVPLVDVPWFHVVAEGEGHATLAEWRRDHEEFWAVNSPAGQLDGSPAVVMQEFRVVERLEAE</sequence>
<dbReference type="Proteomes" id="UP001501446">
    <property type="component" value="Unassembled WGS sequence"/>
</dbReference>
<feature type="region of interest" description="Disordered" evidence="1">
    <location>
        <begin position="1"/>
        <end position="26"/>
    </location>
</feature>
<dbReference type="PIRSF" id="PIRSF021320">
    <property type="entry name" value="DUF984"/>
    <property type="match status" value="1"/>
</dbReference>
<evidence type="ECO:0000313" key="4">
    <source>
        <dbReference type="Proteomes" id="UP001501446"/>
    </source>
</evidence>